<evidence type="ECO:0000259" key="1">
    <source>
        <dbReference type="Pfam" id="PF12090"/>
    </source>
</evidence>
<protein>
    <recommendedName>
        <fullName evidence="1">Spt20-like SEP domain-containing protein</fullName>
    </recommendedName>
</protein>
<comment type="caution">
    <text evidence="2">The sequence shown here is derived from an EMBL/GenBank/DDBJ whole genome shotgun (WGS) entry which is preliminary data.</text>
</comment>
<dbReference type="GO" id="GO:0000124">
    <property type="term" value="C:SAGA complex"/>
    <property type="evidence" value="ECO:0007669"/>
    <property type="project" value="InterPro"/>
</dbReference>
<dbReference type="GO" id="GO:0006357">
    <property type="term" value="P:regulation of transcription by RNA polymerase II"/>
    <property type="evidence" value="ECO:0007669"/>
    <property type="project" value="TreeGrafter"/>
</dbReference>
<reference evidence="2 3" key="1">
    <citation type="journal article" date="2019" name="Nat. Ecol. Evol.">
        <title>Megaphylogeny resolves global patterns of mushroom evolution.</title>
        <authorList>
            <person name="Varga T."/>
            <person name="Krizsan K."/>
            <person name="Foldi C."/>
            <person name="Dima B."/>
            <person name="Sanchez-Garcia M."/>
            <person name="Sanchez-Ramirez S."/>
            <person name="Szollosi G.J."/>
            <person name="Szarkandi J.G."/>
            <person name="Papp V."/>
            <person name="Albert L."/>
            <person name="Andreopoulos W."/>
            <person name="Angelini C."/>
            <person name="Antonin V."/>
            <person name="Barry K.W."/>
            <person name="Bougher N.L."/>
            <person name="Buchanan P."/>
            <person name="Buyck B."/>
            <person name="Bense V."/>
            <person name="Catcheside P."/>
            <person name="Chovatia M."/>
            <person name="Cooper J."/>
            <person name="Damon W."/>
            <person name="Desjardin D."/>
            <person name="Finy P."/>
            <person name="Geml J."/>
            <person name="Haridas S."/>
            <person name="Hughes K."/>
            <person name="Justo A."/>
            <person name="Karasinski D."/>
            <person name="Kautmanova I."/>
            <person name="Kiss B."/>
            <person name="Kocsube S."/>
            <person name="Kotiranta H."/>
            <person name="LaButti K.M."/>
            <person name="Lechner B.E."/>
            <person name="Liimatainen K."/>
            <person name="Lipzen A."/>
            <person name="Lukacs Z."/>
            <person name="Mihaltcheva S."/>
            <person name="Morgado L.N."/>
            <person name="Niskanen T."/>
            <person name="Noordeloos M.E."/>
            <person name="Ohm R.A."/>
            <person name="Ortiz-Santana B."/>
            <person name="Ovrebo C."/>
            <person name="Racz N."/>
            <person name="Riley R."/>
            <person name="Savchenko A."/>
            <person name="Shiryaev A."/>
            <person name="Soop K."/>
            <person name="Spirin V."/>
            <person name="Szebenyi C."/>
            <person name="Tomsovsky M."/>
            <person name="Tulloss R.E."/>
            <person name="Uehling J."/>
            <person name="Grigoriev I.V."/>
            <person name="Vagvolgyi C."/>
            <person name="Papp T."/>
            <person name="Martin F.M."/>
            <person name="Miettinen O."/>
            <person name="Hibbett D.S."/>
            <person name="Nagy L.G."/>
        </authorList>
    </citation>
    <scope>NUCLEOTIDE SEQUENCE [LARGE SCALE GENOMIC DNA]</scope>
    <source>
        <strain evidence="2 3">FP101781</strain>
    </source>
</reference>
<dbReference type="AlphaFoldDB" id="A0A4Y7TFV9"/>
<keyword evidence="3" id="KW-1185">Reference proteome</keyword>
<dbReference type="STRING" id="71717.A0A4Y7TFV9"/>
<proteinExistence type="predicted"/>
<organism evidence="2 3">
    <name type="scientific">Coprinellus micaceus</name>
    <name type="common">Glistening ink-cap mushroom</name>
    <name type="synonym">Coprinus micaceus</name>
    <dbReference type="NCBI Taxonomy" id="71717"/>
    <lineage>
        <taxon>Eukaryota</taxon>
        <taxon>Fungi</taxon>
        <taxon>Dikarya</taxon>
        <taxon>Basidiomycota</taxon>
        <taxon>Agaricomycotina</taxon>
        <taxon>Agaricomycetes</taxon>
        <taxon>Agaricomycetidae</taxon>
        <taxon>Agaricales</taxon>
        <taxon>Agaricineae</taxon>
        <taxon>Psathyrellaceae</taxon>
        <taxon>Coprinellus</taxon>
    </lineage>
</organism>
<dbReference type="InterPro" id="IPR021950">
    <property type="entry name" value="Spt20"/>
</dbReference>
<accession>A0A4Y7TFV9</accession>
<gene>
    <name evidence="2" type="ORF">FA13DRAFT_1627386</name>
</gene>
<feature type="domain" description="Spt20-like SEP" evidence="1">
    <location>
        <begin position="24"/>
        <end position="167"/>
    </location>
</feature>
<name>A0A4Y7TFV9_COPMI</name>
<dbReference type="PANTHER" id="PTHR13526:SF8">
    <property type="entry name" value="TRANSCRIPTION FACTOR SPT20 HOMOLOG"/>
    <property type="match status" value="1"/>
</dbReference>
<dbReference type="EMBL" id="QPFP01000013">
    <property type="protein sequence ID" value="TEB33050.1"/>
    <property type="molecule type" value="Genomic_DNA"/>
</dbReference>
<evidence type="ECO:0000313" key="2">
    <source>
        <dbReference type="EMBL" id="TEB33050.1"/>
    </source>
</evidence>
<sequence>MAFGLTESYNRTRYVEELLETVDEKPPSFTVHLHPEFWVLNNGSKFLYHNQIASLLDDIRAHRIPVDFLELFDSARVPFYEGCMVVELLDYRAQKFNQPLPEKPERTRVTLHPNPETLYADICTMNQKSGGMWSDKDALEVESKLLLATTPPLCLDPNPHLTRVANHVLRASTPTIPVSLKRKAAAIEHEEVESEKFRKRRIMSHGAPSDETRKPTPSCVLVAFMLMTFH</sequence>
<dbReference type="InterPro" id="IPR046468">
    <property type="entry name" value="Spt20-like_SEP"/>
</dbReference>
<evidence type="ECO:0000313" key="3">
    <source>
        <dbReference type="Proteomes" id="UP000298030"/>
    </source>
</evidence>
<dbReference type="GO" id="GO:0003712">
    <property type="term" value="F:transcription coregulator activity"/>
    <property type="evidence" value="ECO:0007669"/>
    <property type="project" value="InterPro"/>
</dbReference>
<dbReference type="OrthoDB" id="1932706at2759"/>
<dbReference type="Pfam" id="PF12090">
    <property type="entry name" value="Spt20_SEP"/>
    <property type="match status" value="1"/>
</dbReference>
<dbReference type="Proteomes" id="UP000298030">
    <property type="component" value="Unassembled WGS sequence"/>
</dbReference>
<dbReference type="PANTHER" id="PTHR13526">
    <property type="entry name" value="TRANSCRIPTION FACTOR SPT20 HOMOLOG"/>
    <property type="match status" value="1"/>
</dbReference>